<keyword evidence="6" id="KW-0347">Helicase</keyword>
<dbReference type="CDD" id="cd17971">
    <property type="entry name" value="DEXHc_DHX8"/>
    <property type="match status" value="1"/>
</dbReference>
<evidence type="ECO:0000256" key="4">
    <source>
        <dbReference type="ARBA" id="ARBA00022741"/>
    </source>
</evidence>
<comment type="catalytic activity">
    <reaction evidence="10">
        <text>ATP + H2O = ADP + phosphate + H(+)</text>
        <dbReference type="Rhea" id="RHEA:13065"/>
        <dbReference type="ChEBI" id="CHEBI:15377"/>
        <dbReference type="ChEBI" id="CHEBI:15378"/>
        <dbReference type="ChEBI" id="CHEBI:30616"/>
        <dbReference type="ChEBI" id="CHEBI:43474"/>
        <dbReference type="ChEBI" id="CHEBI:456216"/>
        <dbReference type="EC" id="3.6.4.13"/>
    </reaction>
</comment>
<sequence length="1245" mass="141595">MEQLERLSLVSKVCSELDNHFGIKEKDVAEFIIDLATANDTFDKFKRALEEQGLGEQFDDSLTANLLRLIQHMLPKPKNKNKKSSSHKITLISDAKEEIKVVCFPSPSLLDVLNISSKARLPALAMPNSTSTNDMMSQLENLVPKWKEERDVKLEDDVKAQHISASPDRKRRRSDDRSREKRRDRSRSDERSRDRRRERSRRSRSRSTSRDRQSRRKHHERDRSRDRRRDSSRDDRDRNRRDRDDRRSDRGWKRKERDRDLRDLPDSPEVGHIYSGRVISIQPFGAFIQLEGIRQQTQGLCHISQLKNERVNAVADVLSRGQKVKVKVLKIDGGKFSLSMKEVNQETGEDLNPQEAPLPADAVGVSDLRNPEAPWANPEIASSASAAVAAGTSGKSRVRMSTPERWEWQQMMGAGVVTNMDRPDFDEDSGVLRGDDEESDGEDYEVEIVEEEPEFLRGYGKGNQEIEPVKVVKNPDGSMAQAALMQSALSKERREAKIQANREKDAERNSGLKSNSTRILDPMQERDLDNDDDRGPMRRDKLCFAVSTKLWLKDMPEWMKHVTAGGKATYGRRTNLSMKEQRESLPIFALKKPLIQAMTDNQILVVIGDTGSGKTTQMTQYAVEAGFARKGRIGCTQPRRVAAMSVAKRVAEEFGAKLGQEVGYTIRFEDCTSQDTIIKYMTDGMLLRECLMDPDLTAYSLIMLDEAHERTINTDVLFGLLKAAAKKRPDLKLIITSATLDAVKFSEYFLEAPIFTIPGRTFPVEILYTREPETDYLDAAHITVMQIHLTEPPGDILVFLTGQEEIDTSCEVLYERMKALGPDVPELIILPVYGALPSEMQTRIFDPAPPGKRKVVIATNIAETSLTIDGIYYVVDPGFVKQKIYNPKSGMDSLVVTPISQAAAKQRAGRAGRTGPGKCYRLYTERAYRDEMLPAPVPEIQRTNLASTLLQLKAMGINNLIDFDFMDAPPLDSMIAALHQLHTLSALDGDGLLTKLGRRMAEFPLEPNLAKLLIMSVELGCSDEVLTIVSMLSVQNVFYRPKEKQEQADQKKAKFHQPEGDHMTLLAVYNSWKHHHFSQPWCFENYIQIRTLKRAQDIRKQLLGIMDRHKLDLVSCGRDVQRIQKAICSGFFKNAAKRDPQDGYRTLVDGQNVFIHPSSALFQNQPEWVVYHELVMTTKEYMREVTAIDPRWLVEFAPSFFKMGDSTKLSAFKKNQKIDPLFDKYADANAWRITRVKKKIYNPNR</sequence>
<comment type="subcellular location">
    <subcellularLocation>
        <location evidence="1">Nucleus</location>
    </subcellularLocation>
</comment>
<feature type="region of interest" description="Disordered" evidence="12">
    <location>
        <begin position="153"/>
        <end position="271"/>
    </location>
</feature>
<feature type="compositionally biased region" description="Basic and acidic residues" evidence="12">
    <location>
        <begin position="490"/>
        <end position="510"/>
    </location>
</feature>
<dbReference type="InterPro" id="IPR044762">
    <property type="entry name" value="DHX8/Prp22_DEXHc"/>
</dbReference>
<dbReference type="Pfam" id="PF07717">
    <property type="entry name" value="OB_NTP_bind"/>
    <property type="match status" value="1"/>
</dbReference>
<dbReference type="InterPro" id="IPR001650">
    <property type="entry name" value="Helicase_C-like"/>
</dbReference>
<dbReference type="Gene3D" id="2.40.50.140">
    <property type="entry name" value="Nucleic acid-binding proteins"/>
    <property type="match status" value="1"/>
</dbReference>
<accession>A0A0B1TN07</accession>
<dbReference type="EC" id="3.6.4.13" evidence="2"/>
<dbReference type="FunFam" id="3.40.50.300:FF:000101">
    <property type="entry name" value="Pre-mRNA-splicing factor ATP-dependent RNA helicase"/>
    <property type="match status" value="1"/>
</dbReference>
<dbReference type="SMART" id="SM00316">
    <property type="entry name" value="S1"/>
    <property type="match status" value="1"/>
</dbReference>
<dbReference type="CDD" id="cd21691">
    <property type="entry name" value="GH2-like_DHX8"/>
    <property type="match status" value="1"/>
</dbReference>
<organism evidence="16 17">
    <name type="scientific">Oesophagostomum dentatum</name>
    <name type="common">Nodular worm</name>
    <dbReference type="NCBI Taxonomy" id="61180"/>
    <lineage>
        <taxon>Eukaryota</taxon>
        <taxon>Metazoa</taxon>
        <taxon>Ecdysozoa</taxon>
        <taxon>Nematoda</taxon>
        <taxon>Chromadorea</taxon>
        <taxon>Rhabditida</taxon>
        <taxon>Rhabditina</taxon>
        <taxon>Rhabditomorpha</taxon>
        <taxon>Strongyloidea</taxon>
        <taxon>Strongylidae</taxon>
        <taxon>Oesophagostomum</taxon>
    </lineage>
</organism>
<evidence type="ECO:0000256" key="9">
    <source>
        <dbReference type="ARBA" id="ARBA00023242"/>
    </source>
</evidence>
<dbReference type="GO" id="GO:0005524">
    <property type="term" value="F:ATP binding"/>
    <property type="evidence" value="ECO:0007669"/>
    <property type="project" value="UniProtKB-KW"/>
</dbReference>
<dbReference type="GO" id="GO:0000390">
    <property type="term" value="P:spliceosomal complex disassembly"/>
    <property type="evidence" value="ECO:0007669"/>
    <property type="project" value="TreeGrafter"/>
</dbReference>
<feature type="compositionally biased region" description="Basic and acidic residues" evidence="12">
    <location>
        <begin position="523"/>
        <end position="535"/>
    </location>
</feature>
<dbReference type="InterPro" id="IPR011545">
    <property type="entry name" value="DEAD/DEAH_box_helicase_dom"/>
</dbReference>
<evidence type="ECO:0000256" key="5">
    <source>
        <dbReference type="ARBA" id="ARBA00022801"/>
    </source>
</evidence>
<evidence type="ECO:0000256" key="7">
    <source>
        <dbReference type="ARBA" id="ARBA00022840"/>
    </source>
</evidence>
<dbReference type="Gene3D" id="3.40.50.300">
    <property type="entry name" value="P-loop containing nucleotide triphosphate hydrolases"/>
    <property type="match status" value="2"/>
</dbReference>
<dbReference type="Pfam" id="PF00270">
    <property type="entry name" value="DEAD"/>
    <property type="match status" value="1"/>
</dbReference>
<evidence type="ECO:0000256" key="12">
    <source>
        <dbReference type="SAM" id="MobiDB-lite"/>
    </source>
</evidence>
<dbReference type="InterPro" id="IPR049621">
    <property type="entry name" value="S1_DHX8_helicase"/>
</dbReference>
<dbReference type="Pfam" id="PF00575">
    <property type="entry name" value="S1"/>
    <property type="match status" value="1"/>
</dbReference>
<dbReference type="PROSITE" id="PS51194">
    <property type="entry name" value="HELICASE_CTER"/>
    <property type="match status" value="1"/>
</dbReference>
<dbReference type="GO" id="GO:0040022">
    <property type="term" value="P:feminization of hermaphroditic germ-line"/>
    <property type="evidence" value="ECO:0007669"/>
    <property type="project" value="UniProtKB-ARBA"/>
</dbReference>
<feature type="domain" description="Helicase ATP-binding" evidence="14">
    <location>
        <begin position="595"/>
        <end position="758"/>
    </location>
</feature>
<keyword evidence="3" id="KW-0507">mRNA processing</keyword>
<dbReference type="CDD" id="cd18791">
    <property type="entry name" value="SF2_C_RHA"/>
    <property type="match status" value="1"/>
</dbReference>
<evidence type="ECO:0000313" key="16">
    <source>
        <dbReference type="EMBL" id="KHJ97491.1"/>
    </source>
</evidence>
<protein>
    <recommendedName>
        <fullName evidence="2">RNA helicase</fullName>
        <ecNumber evidence="2">3.6.4.13</ecNumber>
    </recommendedName>
</protein>
<reference evidence="16 17" key="1">
    <citation type="submission" date="2014-03" db="EMBL/GenBank/DDBJ databases">
        <title>Draft genome of the hookworm Oesophagostomum dentatum.</title>
        <authorList>
            <person name="Mitreva M."/>
        </authorList>
    </citation>
    <scope>NUCLEOTIDE SEQUENCE [LARGE SCALE GENOMIC DNA]</scope>
    <source>
        <strain evidence="16 17">OD-Hann</strain>
    </source>
</reference>
<dbReference type="InterPro" id="IPR014001">
    <property type="entry name" value="Helicase_ATP-bd"/>
</dbReference>
<feature type="compositionally biased region" description="Acidic residues" evidence="12">
    <location>
        <begin position="424"/>
        <end position="443"/>
    </location>
</feature>
<name>A0A0B1TN07_OESDE</name>
<evidence type="ECO:0000259" key="13">
    <source>
        <dbReference type="PROSITE" id="PS50126"/>
    </source>
</evidence>
<proteinExistence type="inferred from homology"/>
<evidence type="ECO:0000256" key="11">
    <source>
        <dbReference type="ARBA" id="ARBA00060756"/>
    </source>
</evidence>
<dbReference type="Pfam" id="PF00271">
    <property type="entry name" value="Helicase_C"/>
    <property type="match status" value="1"/>
</dbReference>
<dbReference type="PANTHER" id="PTHR18934">
    <property type="entry name" value="ATP-DEPENDENT RNA HELICASE"/>
    <property type="match status" value="1"/>
</dbReference>
<evidence type="ECO:0000256" key="10">
    <source>
        <dbReference type="ARBA" id="ARBA00047984"/>
    </source>
</evidence>
<dbReference type="FunFam" id="2.40.50.140:FF:000061">
    <property type="entry name" value="ATP-dependent RNA helicase DHX8"/>
    <property type="match status" value="1"/>
</dbReference>
<evidence type="ECO:0000256" key="3">
    <source>
        <dbReference type="ARBA" id="ARBA00022664"/>
    </source>
</evidence>
<dbReference type="InterPro" id="IPR048333">
    <property type="entry name" value="HA2_WH"/>
</dbReference>
<dbReference type="AlphaFoldDB" id="A0A0B1TN07"/>
<keyword evidence="17" id="KW-1185">Reference proteome</keyword>
<dbReference type="FunFam" id="1.20.120.1080:FF:000001">
    <property type="entry name" value="Pre-mRNA-splicing factor ATP-dependent RNA helicase"/>
    <property type="match status" value="1"/>
</dbReference>
<evidence type="ECO:0000256" key="6">
    <source>
        <dbReference type="ARBA" id="ARBA00022806"/>
    </source>
</evidence>
<dbReference type="InterPro" id="IPR027417">
    <property type="entry name" value="P-loop_NTPase"/>
</dbReference>
<evidence type="ECO:0000259" key="14">
    <source>
        <dbReference type="PROSITE" id="PS51192"/>
    </source>
</evidence>
<dbReference type="Gene3D" id="1.20.120.1080">
    <property type="match status" value="1"/>
</dbReference>
<dbReference type="SMART" id="SM00487">
    <property type="entry name" value="DEXDc"/>
    <property type="match status" value="1"/>
</dbReference>
<dbReference type="GO" id="GO:0003724">
    <property type="term" value="F:RNA helicase activity"/>
    <property type="evidence" value="ECO:0007669"/>
    <property type="project" value="UniProtKB-EC"/>
</dbReference>
<keyword evidence="4" id="KW-0547">Nucleotide-binding</keyword>
<feature type="region of interest" description="Disordered" evidence="12">
    <location>
        <begin position="418"/>
        <end position="443"/>
    </location>
</feature>
<dbReference type="InterPro" id="IPR049588">
    <property type="entry name" value="DHX8_GH2-like"/>
</dbReference>
<dbReference type="GO" id="GO:0016787">
    <property type="term" value="F:hydrolase activity"/>
    <property type="evidence" value="ECO:0007669"/>
    <property type="project" value="UniProtKB-KW"/>
</dbReference>
<keyword evidence="7" id="KW-0067">ATP-binding</keyword>
<feature type="compositionally biased region" description="Basic and acidic residues" evidence="12">
    <location>
        <begin position="221"/>
        <end position="265"/>
    </location>
</feature>
<keyword evidence="5" id="KW-0378">Hydrolase</keyword>
<feature type="region of interest" description="Disordered" evidence="12">
    <location>
        <begin position="488"/>
        <end position="535"/>
    </location>
</feature>
<dbReference type="FunFam" id="3.40.50.300:FF:000191">
    <property type="entry name" value="Pre-mRNA-splicing factor ATP-dependent RNA helicase"/>
    <property type="match status" value="1"/>
</dbReference>
<dbReference type="GO" id="GO:0071013">
    <property type="term" value="C:catalytic step 2 spliceosome"/>
    <property type="evidence" value="ECO:0007669"/>
    <property type="project" value="TreeGrafter"/>
</dbReference>
<dbReference type="SUPFAM" id="SSF52540">
    <property type="entry name" value="P-loop containing nucleoside triphosphate hydrolases"/>
    <property type="match status" value="1"/>
</dbReference>
<dbReference type="InterPro" id="IPR007502">
    <property type="entry name" value="Helicase-assoc_dom"/>
</dbReference>
<evidence type="ECO:0000313" key="17">
    <source>
        <dbReference type="Proteomes" id="UP000053660"/>
    </source>
</evidence>
<dbReference type="GO" id="GO:0003723">
    <property type="term" value="F:RNA binding"/>
    <property type="evidence" value="ECO:0007669"/>
    <property type="project" value="TreeGrafter"/>
</dbReference>
<evidence type="ECO:0000259" key="15">
    <source>
        <dbReference type="PROSITE" id="PS51194"/>
    </source>
</evidence>
<dbReference type="InterPro" id="IPR002464">
    <property type="entry name" value="DNA/RNA_helicase_DEAH_CS"/>
</dbReference>
<dbReference type="InterPro" id="IPR003029">
    <property type="entry name" value="S1_domain"/>
</dbReference>
<keyword evidence="8" id="KW-0508">mRNA splicing</keyword>
<dbReference type="PROSITE" id="PS51192">
    <property type="entry name" value="HELICASE_ATP_BIND_1"/>
    <property type="match status" value="1"/>
</dbReference>
<dbReference type="Pfam" id="PF04408">
    <property type="entry name" value="WHD_HA2"/>
    <property type="match status" value="1"/>
</dbReference>
<dbReference type="SUPFAM" id="SSF50249">
    <property type="entry name" value="Nucleic acid-binding proteins"/>
    <property type="match status" value="1"/>
</dbReference>
<dbReference type="PROSITE" id="PS50126">
    <property type="entry name" value="S1"/>
    <property type="match status" value="1"/>
</dbReference>
<keyword evidence="9" id="KW-0539">Nucleus</keyword>
<dbReference type="PROSITE" id="PS00690">
    <property type="entry name" value="DEAH_ATP_HELICASE"/>
    <property type="match status" value="1"/>
</dbReference>
<feature type="compositionally biased region" description="Basic residues" evidence="12">
    <location>
        <begin position="198"/>
        <end position="220"/>
    </location>
</feature>
<evidence type="ECO:0000256" key="8">
    <source>
        <dbReference type="ARBA" id="ARBA00023187"/>
    </source>
</evidence>
<dbReference type="Pfam" id="PF21010">
    <property type="entry name" value="HA2_C"/>
    <property type="match status" value="1"/>
</dbReference>
<feature type="compositionally biased region" description="Basic and acidic residues" evidence="12">
    <location>
        <begin position="173"/>
        <end position="197"/>
    </location>
</feature>
<dbReference type="SMART" id="SM00847">
    <property type="entry name" value="HA2"/>
    <property type="match status" value="1"/>
</dbReference>
<gene>
    <name evidence="16" type="ORF">OESDEN_02533</name>
</gene>
<dbReference type="CDD" id="cd05684">
    <property type="entry name" value="S1_DHX8_helicase"/>
    <property type="match status" value="1"/>
</dbReference>
<dbReference type="InterPro" id="IPR011709">
    <property type="entry name" value="DEAD-box_helicase_OB_fold"/>
</dbReference>
<dbReference type="OrthoDB" id="10253254at2759"/>
<dbReference type="SMART" id="SM00490">
    <property type="entry name" value="HELICc"/>
    <property type="match status" value="1"/>
</dbReference>
<evidence type="ECO:0000256" key="1">
    <source>
        <dbReference type="ARBA" id="ARBA00004123"/>
    </source>
</evidence>
<feature type="domain" description="S1 motif" evidence="13">
    <location>
        <begin position="271"/>
        <end position="341"/>
    </location>
</feature>
<dbReference type="InterPro" id="IPR012340">
    <property type="entry name" value="NA-bd_OB-fold"/>
</dbReference>
<evidence type="ECO:0000256" key="2">
    <source>
        <dbReference type="ARBA" id="ARBA00012552"/>
    </source>
</evidence>
<dbReference type="PANTHER" id="PTHR18934:SF85">
    <property type="entry name" value="ATP-DEPENDENT RNA HELICASE DHX8"/>
    <property type="match status" value="1"/>
</dbReference>
<comment type="similarity">
    <text evidence="11">Belongs to the DEAD box helicase family. DEAH subfamily. DDX8/PRP22 sub-subfamily.</text>
</comment>
<feature type="domain" description="Helicase C-terminal" evidence="15">
    <location>
        <begin position="783"/>
        <end position="956"/>
    </location>
</feature>
<dbReference type="Proteomes" id="UP000053660">
    <property type="component" value="Unassembled WGS sequence"/>
</dbReference>
<dbReference type="EMBL" id="KN549447">
    <property type="protein sequence ID" value="KHJ97491.1"/>
    <property type="molecule type" value="Genomic_DNA"/>
</dbReference>